<dbReference type="InterPro" id="IPR013099">
    <property type="entry name" value="K_chnl_dom"/>
</dbReference>
<dbReference type="SUPFAM" id="SSF81324">
    <property type="entry name" value="Voltage-gated potassium channels"/>
    <property type="match status" value="1"/>
</dbReference>
<dbReference type="AlphaFoldDB" id="A0A1I3NMC8"/>
<dbReference type="Pfam" id="PF02254">
    <property type="entry name" value="TrkA_N"/>
    <property type="match status" value="1"/>
</dbReference>
<feature type="transmembrane region" description="Helical" evidence="2">
    <location>
        <begin position="49"/>
        <end position="67"/>
    </location>
</feature>
<dbReference type="Gene3D" id="3.40.50.720">
    <property type="entry name" value="NAD(P)-binding Rossmann-like Domain"/>
    <property type="match status" value="1"/>
</dbReference>
<feature type="domain" description="RCK N-terminal" evidence="3">
    <location>
        <begin position="114"/>
        <end position="239"/>
    </location>
</feature>
<evidence type="ECO:0000313" key="4">
    <source>
        <dbReference type="EMBL" id="SFJ10312.1"/>
    </source>
</evidence>
<feature type="transmembrane region" description="Helical" evidence="2">
    <location>
        <begin position="73"/>
        <end position="94"/>
    </location>
</feature>
<dbReference type="GO" id="GO:0006813">
    <property type="term" value="P:potassium ion transport"/>
    <property type="evidence" value="ECO:0007669"/>
    <property type="project" value="InterPro"/>
</dbReference>
<evidence type="ECO:0000256" key="2">
    <source>
        <dbReference type="SAM" id="Phobius"/>
    </source>
</evidence>
<evidence type="ECO:0000256" key="1">
    <source>
        <dbReference type="ARBA" id="ARBA00004651"/>
    </source>
</evidence>
<dbReference type="OrthoDB" id="9785285at2"/>
<keyword evidence="4" id="KW-0407">Ion channel</keyword>
<protein>
    <submittedName>
        <fullName evidence="4">Voltage-gated potassium channel</fullName>
    </submittedName>
</protein>
<keyword evidence="4" id="KW-0813">Transport</keyword>
<dbReference type="Pfam" id="PF07885">
    <property type="entry name" value="Ion_trans_2"/>
    <property type="match status" value="1"/>
</dbReference>
<evidence type="ECO:0000313" key="5">
    <source>
        <dbReference type="Proteomes" id="UP000183557"/>
    </source>
</evidence>
<accession>A0A1I3NMC8</accession>
<dbReference type="Proteomes" id="UP000183557">
    <property type="component" value="Unassembled WGS sequence"/>
</dbReference>
<dbReference type="Gene3D" id="1.10.287.70">
    <property type="match status" value="1"/>
</dbReference>
<dbReference type="PANTHER" id="PTHR43833">
    <property type="entry name" value="POTASSIUM CHANNEL PROTEIN 2-RELATED-RELATED"/>
    <property type="match status" value="1"/>
</dbReference>
<keyword evidence="2" id="KW-1133">Transmembrane helix</keyword>
<dbReference type="GO" id="GO:0005886">
    <property type="term" value="C:plasma membrane"/>
    <property type="evidence" value="ECO:0007669"/>
    <property type="project" value="UniProtKB-SubCell"/>
</dbReference>
<dbReference type="InterPro" id="IPR003148">
    <property type="entry name" value="RCK_N"/>
</dbReference>
<keyword evidence="5" id="KW-1185">Reference proteome</keyword>
<keyword evidence="2" id="KW-0472">Membrane</keyword>
<feature type="transmembrane region" description="Helical" evidence="2">
    <location>
        <begin position="17"/>
        <end position="37"/>
    </location>
</feature>
<dbReference type="SUPFAM" id="SSF51735">
    <property type="entry name" value="NAD(P)-binding Rossmann-fold domains"/>
    <property type="match status" value="1"/>
</dbReference>
<dbReference type="InterPro" id="IPR036291">
    <property type="entry name" value="NAD(P)-bd_dom_sf"/>
</dbReference>
<keyword evidence="4" id="KW-0406">Ion transport</keyword>
<gene>
    <name evidence="4" type="ORF">SAMN04487936_1018</name>
</gene>
<comment type="subcellular location">
    <subcellularLocation>
        <location evidence="1">Cell membrane</location>
        <topology evidence="1">Multi-pass membrane protein</topology>
    </subcellularLocation>
</comment>
<dbReference type="RefSeq" id="WP_075034524.1">
    <property type="nucleotide sequence ID" value="NZ_FOSB01000001.1"/>
</dbReference>
<name>A0A1I3NMC8_HALDA</name>
<reference evidence="5" key="1">
    <citation type="submission" date="2016-10" db="EMBL/GenBank/DDBJ databases">
        <authorList>
            <person name="Varghese N."/>
            <person name="Submissions S."/>
        </authorList>
    </citation>
    <scope>NUCLEOTIDE SEQUENCE [LARGE SCALE GENOMIC DNA]</scope>
    <source>
        <strain evidence="5">CGMCC 1.3704</strain>
    </source>
</reference>
<proteinExistence type="predicted"/>
<dbReference type="PANTHER" id="PTHR43833:SF9">
    <property type="entry name" value="POTASSIUM CHANNEL PROTEIN YUGO-RELATED"/>
    <property type="match status" value="1"/>
</dbReference>
<dbReference type="EMBL" id="FOSB01000001">
    <property type="protein sequence ID" value="SFJ10312.1"/>
    <property type="molecule type" value="Genomic_DNA"/>
</dbReference>
<dbReference type="GO" id="GO:0034220">
    <property type="term" value="P:monoatomic ion transmembrane transport"/>
    <property type="evidence" value="ECO:0007669"/>
    <property type="project" value="UniProtKB-KW"/>
</dbReference>
<dbReference type="PROSITE" id="PS51201">
    <property type="entry name" value="RCK_N"/>
    <property type="match status" value="1"/>
</dbReference>
<keyword evidence="2" id="KW-0812">Transmembrane</keyword>
<organism evidence="4 5">
    <name type="scientific">Halobacillus dabanensis</name>
    <dbReference type="NCBI Taxonomy" id="240302"/>
    <lineage>
        <taxon>Bacteria</taxon>
        <taxon>Bacillati</taxon>
        <taxon>Bacillota</taxon>
        <taxon>Bacilli</taxon>
        <taxon>Bacillales</taxon>
        <taxon>Bacillaceae</taxon>
        <taxon>Halobacillus</taxon>
    </lineage>
</organism>
<dbReference type="InterPro" id="IPR050721">
    <property type="entry name" value="Trk_Ktr_HKT_K-transport"/>
</dbReference>
<evidence type="ECO:0000259" key="3">
    <source>
        <dbReference type="PROSITE" id="PS51201"/>
    </source>
</evidence>
<sequence>MIFFRKLFLQMVKVNNAVLFITSALLIILSTILIVLVEKDTFPTLFDGFWWVMTTVTTVGYGDFYPVSVAGRSIAIVLYVLGIGLIGVVIGKIIDGLAVFRKKRLEGDIVYKENGHFIIIGWSQKSHFAIKEILETNKECEIVIIDQMKEAPMLSENIHYIRGDASDVETLEKSNISQARAVLIFANDRLESEQMIDGQTLLIASSIETVAPNVHTIAEVMEEKHIKNFKHAQIDEFIVSNETISSLAVRSAFRKGVSGIYSQLLKRSVGEDLFYIPTRPDWKTYRDAFQSLLDEGATLIADRNDLAINRKLSEPIDDDSELYAVCDRDTYEKIVNKGE</sequence>
<dbReference type="STRING" id="240302.BN982_00610"/>